<dbReference type="EMBL" id="LMCB01000004">
    <property type="protein sequence ID" value="KZL21369.1"/>
    <property type="molecule type" value="Genomic_DNA"/>
</dbReference>
<comment type="caution">
    <text evidence="10">The sequence shown here is derived from an EMBL/GenBank/DDBJ whole genome shotgun (WGS) entry which is preliminary data.</text>
</comment>
<dbReference type="AlphaFoldDB" id="A0A161V8R3"/>
<dbReference type="OrthoDB" id="9816060at2"/>
<name>A0A161V8R3_9HYPH</name>
<dbReference type="PANTHER" id="PTHR39342">
    <property type="entry name" value="UPF0283 MEMBRANE PROTEIN YCJF"/>
    <property type="match status" value="1"/>
</dbReference>
<evidence type="ECO:0000256" key="1">
    <source>
        <dbReference type="ARBA" id="ARBA00004429"/>
    </source>
</evidence>
<accession>A0A161V8R3</accession>
<feature type="region of interest" description="Disordered" evidence="8">
    <location>
        <begin position="1"/>
        <end position="22"/>
    </location>
</feature>
<evidence type="ECO:0000256" key="6">
    <source>
        <dbReference type="ARBA" id="ARBA00022989"/>
    </source>
</evidence>
<protein>
    <submittedName>
        <fullName evidence="10">Uncharacterized protein</fullName>
    </submittedName>
</protein>
<evidence type="ECO:0000256" key="4">
    <source>
        <dbReference type="ARBA" id="ARBA00022519"/>
    </source>
</evidence>
<evidence type="ECO:0000256" key="8">
    <source>
        <dbReference type="SAM" id="MobiDB-lite"/>
    </source>
</evidence>
<evidence type="ECO:0000313" key="10">
    <source>
        <dbReference type="EMBL" id="KZL21369.1"/>
    </source>
</evidence>
<evidence type="ECO:0000256" key="9">
    <source>
        <dbReference type="SAM" id="Phobius"/>
    </source>
</evidence>
<dbReference type="PATRIC" id="fig|989403.3.peg.704"/>
<dbReference type="STRING" id="989403.SAMN05421798_105283"/>
<reference evidence="10 11" key="1">
    <citation type="journal article" date="2016" name="Front. Microbiol.">
        <title>Comparative Genomic Analysis Reveals a Diverse Repertoire of Genes Involved in Prokaryote-Eukaryote Interactions within the Pseudovibrio Genus.</title>
        <authorList>
            <person name="Romano S."/>
            <person name="Fernandez-Guerra A."/>
            <person name="Reen F.J."/>
            <person name="Glockner F.O."/>
            <person name="Crowley S.P."/>
            <person name="O'Sullivan O."/>
            <person name="Cotter P.D."/>
            <person name="Adams C."/>
            <person name="Dobson A.D."/>
            <person name="O'Gara F."/>
        </authorList>
    </citation>
    <scope>NUCLEOTIDE SEQUENCE [LARGE SCALE GENOMIC DNA]</scope>
    <source>
        <strain evidence="10 11">Ad2</strain>
    </source>
</reference>
<keyword evidence="6 9" id="KW-1133">Transmembrane helix</keyword>
<dbReference type="Pfam" id="PF05128">
    <property type="entry name" value="DUF697"/>
    <property type="match status" value="1"/>
</dbReference>
<gene>
    <name evidence="10" type="ORF">PsAD2_00660</name>
</gene>
<comment type="similarity">
    <text evidence="2">Belongs to the UPF0283 family.</text>
</comment>
<proteinExistence type="inferred from homology"/>
<organism evidence="10 11">
    <name type="scientific">Pseudovibrio axinellae</name>
    <dbReference type="NCBI Taxonomy" id="989403"/>
    <lineage>
        <taxon>Bacteria</taxon>
        <taxon>Pseudomonadati</taxon>
        <taxon>Pseudomonadota</taxon>
        <taxon>Alphaproteobacteria</taxon>
        <taxon>Hyphomicrobiales</taxon>
        <taxon>Stappiaceae</taxon>
        <taxon>Pseudovibrio</taxon>
    </lineage>
</organism>
<keyword evidence="7 9" id="KW-0472">Membrane</keyword>
<keyword evidence="3" id="KW-1003">Cell membrane</keyword>
<dbReference type="InterPro" id="IPR006507">
    <property type="entry name" value="UPF0283"/>
</dbReference>
<dbReference type="PANTHER" id="PTHR39342:SF1">
    <property type="entry name" value="UPF0283 MEMBRANE PROTEIN YCJF"/>
    <property type="match status" value="1"/>
</dbReference>
<comment type="subcellular location">
    <subcellularLocation>
        <location evidence="1">Cell inner membrane</location>
        <topology evidence="1">Multi-pass membrane protein</topology>
    </subcellularLocation>
</comment>
<feature type="compositionally biased region" description="Basic residues" evidence="8">
    <location>
        <begin position="1"/>
        <end position="18"/>
    </location>
</feature>
<dbReference type="RefSeq" id="WP_068002146.1">
    <property type="nucleotide sequence ID" value="NZ_FOFM01000005.1"/>
</dbReference>
<feature type="transmembrane region" description="Helical" evidence="9">
    <location>
        <begin position="73"/>
        <end position="91"/>
    </location>
</feature>
<evidence type="ECO:0000256" key="7">
    <source>
        <dbReference type="ARBA" id="ARBA00023136"/>
    </source>
</evidence>
<evidence type="ECO:0000256" key="3">
    <source>
        <dbReference type="ARBA" id="ARBA00022475"/>
    </source>
</evidence>
<evidence type="ECO:0000256" key="2">
    <source>
        <dbReference type="ARBA" id="ARBA00008255"/>
    </source>
</evidence>
<evidence type="ECO:0000313" key="11">
    <source>
        <dbReference type="Proteomes" id="UP000076577"/>
    </source>
</evidence>
<keyword evidence="5 9" id="KW-0812">Transmembrane</keyword>
<feature type="transmembrane region" description="Helical" evidence="9">
    <location>
        <begin position="103"/>
        <end position="124"/>
    </location>
</feature>
<keyword evidence="4" id="KW-0997">Cell inner membrane</keyword>
<dbReference type="Proteomes" id="UP000076577">
    <property type="component" value="Unassembled WGS sequence"/>
</dbReference>
<keyword evidence="11" id="KW-1185">Reference proteome</keyword>
<dbReference type="GO" id="GO:0005886">
    <property type="term" value="C:plasma membrane"/>
    <property type="evidence" value="ECO:0007669"/>
    <property type="project" value="UniProtKB-SubCell"/>
</dbReference>
<evidence type="ECO:0000256" key="5">
    <source>
        <dbReference type="ARBA" id="ARBA00022692"/>
    </source>
</evidence>
<feature type="region of interest" description="Disordered" evidence="8">
    <location>
        <begin position="38"/>
        <end position="64"/>
    </location>
</feature>
<sequence length="353" mass="38478">MTSKKPHPQKPQARRAPKAFKLDDSSVRFEGEFAHEPLSSEAVVSEEEENATALPQRDIAPEPKPARSRWSRIIAIGGGGLVSLAIGLAVDSLIRDLFARYDWLGWTAVGLTALAVLGLIGLCFKEWRALSRLEQIDHIREDLQSAAETDSHKDAHLALQKLMALYSDRPETAHGRTQLKGHMQEIIDGRDLVKLAERDLLAPLDARARLIVMESAKRVSVVTALSPRALVDILIVLYENLRIVRRVSRLYGARPGTLGFWRLARDVATHLAVTGGMAAGDSLLEQFIGQGLAAKLSARLGEGLVNGFLTARIGVAAIQACRPAPFIVTKGPSLTELMSEITKSAPEDLADKD</sequence>
<dbReference type="InterPro" id="IPR021147">
    <property type="entry name" value="DUF697"/>
</dbReference>
<dbReference type="NCBIfam" id="TIGR01620">
    <property type="entry name" value="hyp_HI0043"/>
    <property type="match status" value="1"/>
</dbReference>